<sequence length="293" mass="31916">MASKFFLVAIGSILAQNAVVQAASIDYLFTFGDSYTQTSFDINGEKPSASNPIGNPAFPGITTAGGPNWVGNMVTEQNSSLVLAYNFAYGGATVDSKIVKPWSDTVKSLVDQVDQFSNSVGKHPVSWNAENTIAGVWIGINDVGGTFYLQDAASIIEKATTRYFEMLEILYQAGLRKFVLLRVPPTELTPTMIQQGPDSNAMLVKAINHFNSQVASKLESFRWSHSGVKTHLVNTSVAFKEAINNPQKYGAPNATCVGDNGCLWHDPYHPGTAIHEITAAQVARELKYNWFGW</sequence>
<feature type="signal peptide" evidence="2">
    <location>
        <begin position="1"/>
        <end position="22"/>
    </location>
</feature>
<evidence type="ECO:0000313" key="4">
    <source>
        <dbReference type="Proteomes" id="UP000236664"/>
    </source>
</evidence>
<organism evidence="3 4">
    <name type="scientific">Gibberella nygamai</name>
    <name type="common">Bean root rot disease fungus</name>
    <name type="synonym">Fusarium nygamai</name>
    <dbReference type="NCBI Taxonomy" id="42673"/>
    <lineage>
        <taxon>Eukaryota</taxon>
        <taxon>Fungi</taxon>
        <taxon>Dikarya</taxon>
        <taxon>Ascomycota</taxon>
        <taxon>Pezizomycotina</taxon>
        <taxon>Sordariomycetes</taxon>
        <taxon>Hypocreomycetidae</taxon>
        <taxon>Hypocreales</taxon>
        <taxon>Nectriaceae</taxon>
        <taxon>Fusarium</taxon>
        <taxon>Fusarium fujikuroi species complex</taxon>
    </lineage>
</organism>
<proteinExistence type="predicted"/>
<dbReference type="Pfam" id="PF00657">
    <property type="entry name" value="Lipase_GDSL"/>
    <property type="match status" value="1"/>
</dbReference>
<dbReference type="AlphaFoldDB" id="A0A2K0UIZ0"/>
<dbReference type="CDD" id="cd01846">
    <property type="entry name" value="fatty_acyltransferase_like"/>
    <property type="match status" value="1"/>
</dbReference>
<evidence type="ECO:0000256" key="1">
    <source>
        <dbReference type="ARBA" id="ARBA00022729"/>
    </source>
</evidence>
<dbReference type="SUPFAM" id="SSF52266">
    <property type="entry name" value="SGNH hydrolase"/>
    <property type="match status" value="1"/>
</dbReference>
<evidence type="ECO:0000313" key="3">
    <source>
        <dbReference type="EMBL" id="PNP57725.1"/>
    </source>
</evidence>
<dbReference type="EMBL" id="MTQA01000490">
    <property type="protein sequence ID" value="PNP57725.1"/>
    <property type="molecule type" value="Genomic_DNA"/>
</dbReference>
<reference evidence="3 4" key="1">
    <citation type="submission" date="2017-06" db="EMBL/GenBank/DDBJ databases">
        <title>Genome of Fusarium nygamai isolate CS10214.</title>
        <authorList>
            <person name="Gardiner D.M."/>
            <person name="Obanor F."/>
            <person name="Kazan K."/>
        </authorList>
    </citation>
    <scope>NUCLEOTIDE SEQUENCE [LARGE SCALE GENOMIC DNA]</scope>
    <source>
        <strain evidence="3 4">CS10214</strain>
    </source>
</reference>
<accession>A0A2K0UIZ0</accession>
<dbReference type="PANTHER" id="PTHR45642">
    <property type="entry name" value="GDSL ESTERASE/LIPASE EXL3"/>
    <property type="match status" value="1"/>
</dbReference>
<dbReference type="GO" id="GO:0016788">
    <property type="term" value="F:hydrolase activity, acting on ester bonds"/>
    <property type="evidence" value="ECO:0007669"/>
    <property type="project" value="InterPro"/>
</dbReference>
<dbReference type="Gene3D" id="3.40.50.1110">
    <property type="entry name" value="SGNH hydrolase"/>
    <property type="match status" value="1"/>
</dbReference>
<feature type="chain" id="PRO_5014448986" description="Carbohydrate esterase family 16 protein" evidence="2">
    <location>
        <begin position="23"/>
        <end position="293"/>
    </location>
</feature>
<dbReference type="Proteomes" id="UP000236664">
    <property type="component" value="Unassembled WGS sequence"/>
</dbReference>
<comment type="caution">
    <text evidence="3">The sequence shown here is derived from an EMBL/GenBank/DDBJ whole genome shotgun (WGS) entry which is preliminary data.</text>
</comment>
<gene>
    <name evidence="3" type="ORF">FNYG_15207</name>
</gene>
<dbReference type="OrthoDB" id="1600564at2759"/>
<dbReference type="PANTHER" id="PTHR45642:SF139">
    <property type="entry name" value="SGNH HYDROLASE-TYPE ESTERASE DOMAIN-CONTAINING PROTEIN"/>
    <property type="match status" value="1"/>
</dbReference>
<dbReference type="InterPro" id="IPR036514">
    <property type="entry name" value="SGNH_hydro_sf"/>
</dbReference>
<evidence type="ECO:0008006" key="5">
    <source>
        <dbReference type="Google" id="ProtNLM"/>
    </source>
</evidence>
<keyword evidence="4" id="KW-1185">Reference proteome</keyword>
<protein>
    <recommendedName>
        <fullName evidence="5">Carbohydrate esterase family 16 protein</fullName>
    </recommendedName>
</protein>
<dbReference type="InterPro" id="IPR050592">
    <property type="entry name" value="GDSL_lipolytic_enzyme"/>
</dbReference>
<name>A0A2K0UIZ0_GIBNY</name>
<dbReference type="STRING" id="42673.A0A2K0UIZ0"/>
<evidence type="ECO:0000256" key="2">
    <source>
        <dbReference type="SAM" id="SignalP"/>
    </source>
</evidence>
<keyword evidence="1 2" id="KW-0732">Signal</keyword>
<dbReference type="InterPro" id="IPR001087">
    <property type="entry name" value="GDSL"/>
</dbReference>